<name>A0A7J7KAZ8_BUGNE</name>
<proteinExistence type="predicted"/>
<dbReference type="Proteomes" id="UP000593567">
    <property type="component" value="Unassembled WGS sequence"/>
</dbReference>
<dbReference type="InterPro" id="IPR013149">
    <property type="entry name" value="ADH-like_C"/>
</dbReference>
<dbReference type="PANTHER" id="PTHR43205:SF5">
    <property type="entry name" value="PROSTAGLANDIN REDUCTASE 2"/>
    <property type="match status" value="1"/>
</dbReference>
<dbReference type="Pfam" id="PF00107">
    <property type="entry name" value="ADH_zinc_N"/>
    <property type="match status" value="1"/>
</dbReference>
<dbReference type="OrthoDB" id="809632at2759"/>
<dbReference type="EMBL" id="VXIV02000998">
    <property type="protein sequence ID" value="KAF6034778.1"/>
    <property type="molecule type" value="Genomic_DNA"/>
</dbReference>
<dbReference type="Gene3D" id="3.90.180.10">
    <property type="entry name" value="Medium-chain alcohol dehydrogenases, catalytic domain"/>
    <property type="match status" value="1"/>
</dbReference>
<dbReference type="InterPro" id="IPR036291">
    <property type="entry name" value="NAD(P)-bd_dom_sf"/>
</dbReference>
<dbReference type="InterPro" id="IPR011032">
    <property type="entry name" value="GroES-like_sf"/>
</dbReference>
<evidence type="ECO:0000313" key="2">
    <source>
        <dbReference type="EMBL" id="KAF6034778.1"/>
    </source>
</evidence>
<keyword evidence="3" id="KW-1185">Reference proteome</keyword>
<dbReference type="GO" id="GO:0047522">
    <property type="term" value="F:15-oxoprostaglandin 13-reductase [NAD(P)+] activity"/>
    <property type="evidence" value="ECO:0007669"/>
    <property type="project" value="TreeGrafter"/>
</dbReference>
<evidence type="ECO:0000313" key="3">
    <source>
        <dbReference type="Proteomes" id="UP000593567"/>
    </source>
</evidence>
<protein>
    <submittedName>
        <fullName evidence="2">PTGR2</fullName>
    </submittedName>
</protein>
<dbReference type="Gene3D" id="3.40.50.720">
    <property type="entry name" value="NAD(P)-binding Rossmann-like Domain"/>
    <property type="match status" value="1"/>
</dbReference>
<evidence type="ECO:0000259" key="1">
    <source>
        <dbReference type="Pfam" id="PF00107"/>
    </source>
</evidence>
<dbReference type="SUPFAM" id="SSF50129">
    <property type="entry name" value="GroES-like"/>
    <property type="match status" value="1"/>
</dbReference>
<dbReference type="InterPro" id="IPR045010">
    <property type="entry name" value="MDR_fam"/>
</dbReference>
<organism evidence="2 3">
    <name type="scientific">Bugula neritina</name>
    <name type="common">Brown bryozoan</name>
    <name type="synonym">Sertularia neritina</name>
    <dbReference type="NCBI Taxonomy" id="10212"/>
    <lineage>
        <taxon>Eukaryota</taxon>
        <taxon>Metazoa</taxon>
        <taxon>Spiralia</taxon>
        <taxon>Lophotrochozoa</taxon>
        <taxon>Bryozoa</taxon>
        <taxon>Gymnolaemata</taxon>
        <taxon>Cheilostomatida</taxon>
        <taxon>Flustrina</taxon>
        <taxon>Buguloidea</taxon>
        <taxon>Bugulidae</taxon>
        <taxon>Bugula</taxon>
    </lineage>
</organism>
<sequence length="313" mass="34275">MNNNNGAHNMDPWPLNQAVEGLGGVGVVVESKTEHFQIGSVVEAMFGWPWKLFFSVNECEPSLKFCIRKINENYLRRSWISLPLSCLGMVGITSVISVEEVGRPLPGDACVITDAIGGYGSIAGQVARILGCSPVVGICSSEEECNFAVSKFKFSAALNKNSKTFSQDLRAVCPGGVNIFIDNSGGDTSDAIILQMKSKGRVVVYDQTSPYNACDEELSFPVMSDAADMHIDMNEITRKKFFPLAYNDQKQWETALNKLERWILDGKLIVKESTYCGLEKVGLAFNDMMSGRNIGTTILKVSERANEVSGTQL</sequence>
<dbReference type="SUPFAM" id="SSF51735">
    <property type="entry name" value="NAD(P)-binding Rossmann-fold domains"/>
    <property type="match status" value="1"/>
</dbReference>
<feature type="domain" description="Alcohol dehydrogenase-like C-terminal" evidence="1">
    <location>
        <begin position="120"/>
        <end position="205"/>
    </location>
</feature>
<dbReference type="AlphaFoldDB" id="A0A7J7KAZ8"/>
<comment type="caution">
    <text evidence="2">The sequence shown here is derived from an EMBL/GenBank/DDBJ whole genome shotgun (WGS) entry which is preliminary data.</text>
</comment>
<dbReference type="GO" id="GO:0006693">
    <property type="term" value="P:prostaglandin metabolic process"/>
    <property type="evidence" value="ECO:0007669"/>
    <property type="project" value="TreeGrafter"/>
</dbReference>
<accession>A0A7J7KAZ8</accession>
<gene>
    <name evidence="2" type="ORF">EB796_006915</name>
</gene>
<reference evidence="2" key="1">
    <citation type="submission" date="2020-06" db="EMBL/GenBank/DDBJ databases">
        <title>Draft genome of Bugula neritina, a colonial animal packing powerful symbionts and potential medicines.</title>
        <authorList>
            <person name="Rayko M."/>
        </authorList>
    </citation>
    <scope>NUCLEOTIDE SEQUENCE [LARGE SCALE GENOMIC DNA]</scope>
    <source>
        <strain evidence="2">Kwan_BN1</strain>
    </source>
</reference>
<dbReference type="PANTHER" id="PTHR43205">
    <property type="entry name" value="PROSTAGLANDIN REDUCTASE"/>
    <property type="match status" value="1"/>
</dbReference>